<evidence type="ECO:0000256" key="2">
    <source>
        <dbReference type="ARBA" id="ARBA00011344"/>
    </source>
</evidence>
<dbReference type="PANTHER" id="PTHR30173">
    <property type="entry name" value="SIGMA 19 FACTOR"/>
    <property type="match status" value="1"/>
</dbReference>
<evidence type="ECO:0000256" key="4">
    <source>
        <dbReference type="ARBA" id="ARBA00023082"/>
    </source>
</evidence>
<protein>
    <submittedName>
        <fullName evidence="9">Putative RNA polymerase sigma factor</fullName>
    </submittedName>
</protein>
<dbReference type="GO" id="GO:0016987">
    <property type="term" value="F:sigma factor activity"/>
    <property type="evidence" value="ECO:0007669"/>
    <property type="project" value="UniProtKB-KW"/>
</dbReference>
<keyword evidence="6" id="KW-0804">Transcription</keyword>
<accession>A0A7I7PJZ2</accession>
<dbReference type="RefSeq" id="WP_139797805.1">
    <property type="nucleotide sequence ID" value="NZ_AP022583.1"/>
</dbReference>
<evidence type="ECO:0000256" key="3">
    <source>
        <dbReference type="ARBA" id="ARBA00023015"/>
    </source>
</evidence>
<dbReference type="InterPro" id="IPR036388">
    <property type="entry name" value="WH-like_DNA-bd_sf"/>
</dbReference>
<dbReference type="InterPro" id="IPR007627">
    <property type="entry name" value="RNA_pol_sigma70_r2"/>
</dbReference>
<dbReference type="OrthoDB" id="3211555at2"/>
<gene>
    <name evidence="9" type="ORF">MNVI_42750</name>
</gene>
<evidence type="ECO:0000313" key="10">
    <source>
        <dbReference type="Proteomes" id="UP000466894"/>
    </source>
</evidence>
<keyword evidence="3" id="KW-0805">Transcription regulation</keyword>
<dbReference type="InterPro" id="IPR013324">
    <property type="entry name" value="RNA_pol_sigma_r3/r4-like"/>
</dbReference>
<evidence type="ECO:0000256" key="1">
    <source>
        <dbReference type="ARBA" id="ARBA00010641"/>
    </source>
</evidence>
<dbReference type="InterPro" id="IPR013325">
    <property type="entry name" value="RNA_pol_sigma_r2"/>
</dbReference>
<sequence>MSAIDDVAYRFDADRRHLRSVAFHLLGSTADADDAVQSAWLKVSNADYHAVDNLTGWFTTITAREALDQLRARKRRAELPLADSGEWERIASTAAPADEDVLLTDAVSRALLVVLDRLSPAQRAAFVLHDVFGVSFEAIAEMLDRSPTAAKKLASRARQRLHARPSAKPRRTSEHIEIVEAFLAASRGGDIPTLLQLLAPDVVRRVDRILVADDVPTEVRGAQQVAEETRRFTQRAKAGVVLLVDGVPGIAIAPRAQLQALLRIDIGDDRRIHAIDIVGDPERLRSAALAVPAGALSNTTVTSATNDTVPTSVRHGR</sequence>
<dbReference type="InterPro" id="IPR014284">
    <property type="entry name" value="RNA_pol_sigma-70_dom"/>
</dbReference>
<dbReference type="NCBIfam" id="TIGR02937">
    <property type="entry name" value="sigma70-ECF"/>
    <property type="match status" value="1"/>
</dbReference>
<dbReference type="InterPro" id="IPR052704">
    <property type="entry name" value="ECF_Sigma-70_Domain"/>
</dbReference>
<organism evidence="9 10">
    <name type="scientific">Mycobacterium noviomagense</name>
    <dbReference type="NCBI Taxonomy" id="459858"/>
    <lineage>
        <taxon>Bacteria</taxon>
        <taxon>Bacillati</taxon>
        <taxon>Actinomycetota</taxon>
        <taxon>Actinomycetes</taxon>
        <taxon>Mycobacteriales</taxon>
        <taxon>Mycobacteriaceae</taxon>
        <taxon>Mycobacterium</taxon>
    </lineage>
</organism>
<evidence type="ECO:0000259" key="8">
    <source>
        <dbReference type="Pfam" id="PF08281"/>
    </source>
</evidence>
<keyword evidence="5" id="KW-0238">DNA-binding</keyword>
<dbReference type="Gene3D" id="3.10.450.50">
    <property type="match status" value="1"/>
</dbReference>
<dbReference type="Pfam" id="PF08281">
    <property type="entry name" value="Sigma70_r4_2"/>
    <property type="match status" value="1"/>
</dbReference>
<name>A0A7I7PJZ2_9MYCO</name>
<dbReference type="KEGG" id="mnv:MNVI_42750"/>
<dbReference type="SUPFAM" id="SSF88659">
    <property type="entry name" value="Sigma3 and sigma4 domains of RNA polymerase sigma factors"/>
    <property type="match status" value="1"/>
</dbReference>
<dbReference type="InterPro" id="IPR013249">
    <property type="entry name" value="RNA_pol_sigma70_r4_t2"/>
</dbReference>
<evidence type="ECO:0000313" key="9">
    <source>
        <dbReference type="EMBL" id="BBY08957.1"/>
    </source>
</evidence>
<dbReference type="SUPFAM" id="SSF88946">
    <property type="entry name" value="Sigma2 domain of RNA polymerase sigma factors"/>
    <property type="match status" value="1"/>
</dbReference>
<dbReference type="EMBL" id="AP022583">
    <property type="protein sequence ID" value="BBY08957.1"/>
    <property type="molecule type" value="Genomic_DNA"/>
</dbReference>
<dbReference type="InterPro" id="IPR032710">
    <property type="entry name" value="NTF2-like_dom_sf"/>
</dbReference>
<proteinExistence type="inferred from homology"/>
<dbReference type="PANTHER" id="PTHR30173:SF43">
    <property type="entry name" value="ECF RNA POLYMERASE SIGMA FACTOR SIGI-RELATED"/>
    <property type="match status" value="1"/>
</dbReference>
<evidence type="ECO:0000256" key="5">
    <source>
        <dbReference type="ARBA" id="ARBA00023125"/>
    </source>
</evidence>
<dbReference type="GO" id="GO:0003677">
    <property type="term" value="F:DNA binding"/>
    <property type="evidence" value="ECO:0007669"/>
    <property type="project" value="UniProtKB-KW"/>
</dbReference>
<comment type="subunit">
    <text evidence="2">Interacts transiently with the RNA polymerase catalytic core formed by RpoA, RpoB, RpoC and RpoZ (2 alpha, 1 beta, 1 beta' and 1 omega subunit) to form the RNA polymerase holoenzyme that can initiate transcription.</text>
</comment>
<keyword evidence="4" id="KW-0731">Sigma factor</keyword>
<dbReference type="Gene3D" id="1.10.10.10">
    <property type="entry name" value="Winged helix-like DNA-binding domain superfamily/Winged helix DNA-binding domain"/>
    <property type="match status" value="1"/>
</dbReference>
<feature type="domain" description="RNA polymerase sigma-70 region 2" evidence="7">
    <location>
        <begin position="13"/>
        <end position="76"/>
    </location>
</feature>
<dbReference type="Gene3D" id="1.10.1740.10">
    <property type="match status" value="1"/>
</dbReference>
<evidence type="ECO:0000259" key="7">
    <source>
        <dbReference type="Pfam" id="PF04542"/>
    </source>
</evidence>
<dbReference type="Pfam" id="PF04542">
    <property type="entry name" value="Sigma70_r2"/>
    <property type="match status" value="1"/>
</dbReference>
<feature type="domain" description="RNA polymerase sigma factor 70 region 4 type 2" evidence="8">
    <location>
        <begin position="109"/>
        <end position="161"/>
    </location>
</feature>
<dbReference type="SUPFAM" id="SSF54427">
    <property type="entry name" value="NTF2-like"/>
    <property type="match status" value="1"/>
</dbReference>
<evidence type="ECO:0000256" key="6">
    <source>
        <dbReference type="ARBA" id="ARBA00023163"/>
    </source>
</evidence>
<dbReference type="AlphaFoldDB" id="A0A7I7PJZ2"/>
<dbReference type="Proteomes" id="UP000466894">
    <property type="component" value="Chromosome"/>
</dbReference>
<reference evidence="9 10" key="1">
    <citation type="journal article" date="2019" name="Emerg. Microbes Infect.">
        <title>Comprehensive subspecies identification of 175 nontuberculous mycobacteria species based on 7547 genomic profiles.</title>
        <authorList>
            <person name="Matsumoto Y."/>
            <person name="Kinjo T."/>
            <person name="Motooka D."/>
            <person name="Nabeya D."/>
            <person name="Jung N."/>
            <person name="Uechi K."/>
            <person name="Horii T."/>
            <person name="Iida T."/>
            <person name="Fujita J."/>
            <person name="Nakamura S."/>
        </authorList>
    </citation>
    <scope>NUCLEOTIDE SEQUENCE [LARGE SCALE GENOMIC DNA]</scope>
    <source>
        <strain evidence="9 10">JCM 16367</strain>
    </source>
</reference>
<comment type="similarity">
    <text evidence="1">Belongs to the sigma-70 factor family. ECF subfamily.</text>
</comment>
<dbReference type="GO" id="GO:0006352">
    <property type="term" value="P:DNA-templated transcription initiation"/>
    <property type="evidence" value="ECO:0007669"/>
    <property type="project" value="InterPro"/>
</dbReference>